<sequence length="40" mass="4584">MGVEIMDKVNPYVQCLRGSFLLFELINQRVKGNALCSWNP</sequence>
<reference evidence="1" key="1">
    <citation type="submission" date="2014-09" db="EMBL/GenBank/DDBJ databases">
        <authorList>
            <person name="Magalhaes I.L.F."/>
            <person name="Oliveira U."/>
            <person name="Santos F.R."/>
            <person name="Vidigal T.H.D.A."/>
            <person name="Brescovit A.D."/>
            <person name="Santos A.J."/>
        </authorList>
    </citation>
    <scope>NUCLEOTIDE SEQUENCE</scope>
    <source>
        <tissue evidence="1">Shoot tissue taken approximately 20 cm above the soil surface</tissue>
    </source>
</reference>
<dbReference type="EMBL" id="GBRH01227845">
    <property type="protein sequence ID" value="JAD70050.1"/>
    <property type="molecule type" value="Transcribed_RNA"/>
</dbReference>
<proteinExistence type="predicted"/>
<organism evidence="1">
    <name type="scientific">Arundo donax</name>
    <name type="common">Giant reed</name>
    <name type="synonym">Donax arundinaceus</name>
    <dbReference type="NCBI Taxonomy" id="35708"/>
    <lineage>
        <taxon>Eukaryota</taxon>
        <taxon>Viridiplantae</taxon>
        <taxon>Streptophyta</taxon>
        <taxon>Embryophyta</taxon>
        <taxon>Tracheophyta</taxon>
        <taxon>Spermatophyta</taxon>
        <taxon>Magnoliopsida</taxon>
        <taxon>Liliopsida</taxon>
        <taxon>Poales</taxon>
        <taxon>Poaceae</taxon>
        <taxon>PACMAD clade</taxon>
        <taxon>Arundinoideae</taxon>
        <taxon>Arundineae</taxon>
        <taxon>Arundo</taxon>
    </lineage>
</organism>
<name>A0A0A9C9H0_ARUDO</name>
<evidence type="ECO:0000313" key="1">
    <source>
        <dbReference type="EMBL" id="JAD70050.1"/>
    </source>
</evidence>
<accession>A0A0A9C9H0</accession>
<protein>
    <submittedName>
        <fullName evidence="1">Uncharacterized protein</fullName>
    </submittedName>
</protein>
<reference evidence="1" key="2">
    <citation type="journal article" date="2015" name="Data Brief">
        <title>Shoot transcriptome of the giant reed, Arundo donax.</title>
        <authorList>
            <person name="Barrero R.A."/>
            <person name="Guerrero F.D."/>
            <person name="Moolhuijzen P."/>
            <person name="Goolsby J.A."/>
            <person name="Tidwell J."/>
            <person name="Bellgard S.E."/>
            <person name="Bellgard M.I."/>
        </authorList>
    </citation>
    <scope>NUCLEOTIDE SEQUENCE</scope>
    <source>
        <tissue evidence="1">Shoot tissue taken approximately 20 cm above the soil surface</tissue>
    </source>
</reference>
<dbReference type="AlphaFoldDB" id="A0A0A9C9H0"/>